<reference evidence="2 3" key="1">
    <citation type="submission" date="2019-05" db="EMBL/GenBank/DDBJ databases">
        <title>Another draft genome of Portunus trituberculatus and its Hox gene families provides insights of decapod evolution.</title>
        <authorList>
            <person name="Jeong J.-H."/>
            <person name="Song I."/>
            <person name="Kim S."/>
            <person name="Choi T."/>
            <person name="Kim D."/>
            <person name="Ryu S."/>
            <person name="Kim W."/>
        </authorList>
    </citation>
    <scope>NUCLEOTIDE SEQUENCE [LARGE SCALE GENOMIC DNA]</scope>
    <source>
        <tissue evidence="2">Muscle</tissue>
    </source>
</reference>
<gene>
    <name evidence="2" type="ORF">E2C01_039346</name>
</gene>
<dbReference type="Proteomes" id="UP000324222">
    <property type="component" value="Unassembled WGS sequence"/>
</dbReference>
<dbReference type="AlphaFoldDB" id="A0A5B7FDF2"/>
<comment type="caution">
    <text evidence="2">The sequence shown here is derived from an EMBL/GenBank/DDBJ whole genome shotgun (WGS) entry which is preliminary data.</text>
</comment>
<dbReference type="EMBL" id="VSRR010006820">
    <property type="protein sequence ID" value="MPC45640.1"/>
    <property type="molecule type" value="Genomic_DNA"/>
</dbReference>
<name>A0A5B7FDF2_PORTR</name>
<feature type="region of interest" description="Disordered" evidence="1">
    <location>
        <begin position="1"/>
        <end position="31"/>
    </location>
</feature>
<keyword evidence="3" id="KW-1185">Reference proteome</keyword>
<evidence type="ECO:0000313" key="2">
    <source>
        <dbReference type="EMBL" id="MPC45640.1"/>
    </source>
</evidence>
<organism evidence="2 3">
    <name type="scientific">Portunus trituberculatus</name>
    <name type="common">Swimming crab</name>
    <name type="synonym">Neptunus trituberculatus</name>
    <dbReference type="NCBI Taxonomy" id="210409"/>
    <lineage>
        <taxon>Eukaryota</taxon>
        <taxon>Metazoa</taxon>
        <taxon>Ecdysozoa</taxon>
        <taxon>Arthropoda</taxon>
        <taxon>Crustacea</taxon>
        <taxon>Multicrustacea</taxon>
        <taxon>Malacostraca</taxon>
        <taxon>Eumalacostraca</taxon>
        <taxon>Eucarida</taxon>
        <taxon>Decapoda</taxon>
        <taxon>Pleocyemata</taxon>
        <taxon>Brachyura</taxon>
        <taxon>Eubrachyura</taxon>
        <taxon>Portunoidea</taxon>
        <taxon>Portunidae</taxon>
        <taxon>Portuninae</taxon>
        <taxon>Portunus</taxon>
    </lineage>
</organism>
<evidence type="ECO:0000256" key="1">
    <source>
        <dbReference type="SAM" id="MobiDB-lite"/>
    </source>
</evidence>
<evidence type="ECO:0000313" key="3">
    <source>
        <dbReference type="Proteomes" id="UP000324222"/>
    </source>
</evidence>
<sequence>MSRGSAPDTSAATPLHHRAAMSPNESLIPSRRSRCGRVVAHSLVARLIFPHESQGGGDSRQPGSGQRAGVLLRRP</sequence>
<proteinExistence type="predicted"/>
<feature type="region of interest" description="Disordered" evidence="1">
    <location>
        <begin position="50"/>
        <end position="75"/>
    </location>
</feature>
<protein>
    <submittedName>
        <fullName evidence="2">Uncharacterized protein</fullName>
    </submittedName>
</protein>
<accession>A0A5B7FDF2</accession>